<gene>
    <name evidence="7" type="ORF">PVAP13_5KG560500</name>
</gene>
<feature type="transmembrane region" description="Helical" evidence="6">
    <location>
        <begin position="207"/>
        <end position="227"/>
    </location>
</feature>
<name>A0A8T0SN76_PANVG</name>
<dbReference type="Proteomes" id="UP000823388">
    <property type="component" value="Chromosome 5K"/>
</dbReference>
<feature type="transmembrane region" description="Helical" evidence="6">
    <location>
        <begin position="166"/>
        <end position="187"/>
    </location>
</feature>
<evidence type="ECO:0000256" key="3">
    <source>
        <dbReference type="ARBA" id="ARBA00022692"/>
    </source>
</evidence>
<keyword evidence="5 6" id="KW-0472">Membrane</keyword>
<feature type="transmembrane region" description="Helical" evidence="6">
    <location>
        <begin position="328"/>
        <end position="352"/>
    </location>
</feature>
<feature type="transmembrane region" description="Helical" evidence="6">
    <location>
        <begin position="101"/>
        <end position="119"/>
    </location>
</feature>
<evidence type="ECO:0000256" key="2">
    <source>
        <dbReference type="ARBA" id="ARBA00010199"/>
    </source>
</evidence>
<evidence type="ECO:0000256" key="5">
    <source>
        <dbReference type="ARBA" id="ARBA00023136"/>
    </source>
</evidence>
<dbReference type="GO" id="GO:0015297">
    <property type="term" value="F:antiporter activity"/>
    <property type="evidence" value="ECO:0007669"/>
    <property type="project" value="InterPro"/>
</dbReference>
<dbReference type="InterPro" id="IPR045069">
    <property type="entry name" value="MATE_euk"/>
</dbReference>
<evidence type="ECO:0000256" key="4">
    <source>
        <dbReference type="ARBA" id="ARBA00022989"/>
    </source>
</evidence>
<evidence type="ECO:0000256" key="1">
    <source>
        <dbReference type="ARBA" id="ARBA00004141"/>
    </source>
</evidence>
<keyword evidence="8" id="KW-1185">Reference proteome</keyword>
<feature type="transmembrane region" description="Helical" evidence="6">
    <location>
        <begin position="53"/>
        <end position="74"/>
    </location>
</feature>
<dbReference type="GO" id="GO:1990961">
    <property type="term" value="P:xenobiotic detoxification by transmembrane export across the plasma membrane"/>
    <property type="evidence" value="ECO:0007669"/>
    <property type="project" value="InterPro"/>
</dbReference>
<dbReference type="EMBL" id="CM029045">
    <property type="protein sequence ID" value="KAG2600962.1"/>
    <property type="molecule type" value="Genomic_DNA"/>
</dbReference>
<evidence type="ECO:0000256" key="6">
    <source>
        <dbReference type="RuleBase" id="RU004914"/>
    </source>
</evidence>
<organism evidence="7 8">
    <name type="scientific">Panicum virgatum</name>
    <name type="common">Blackwell switchgrass</name>
    <dbReference type="NCBI Taxonomy" id="38727"/>
    <lineage>
        <taxon>Eukaryota</taxon>
        <taxon>Viridiplantae</taxon>
        <taxon>Streptophyta</taxon>
        <taxon>Embryophyta</taxon>
        <taxon>Tracheophyta</taxon>
        <taxon>Spermatophyta</taxon>
        <taxon>Magnoliopsida</taxon>
        <taxon>Liliopsida</taxon>
        <taxon>Poales</taxon>
        <taxon>Poaceae</taxon>
        <taxon>PACMAD clade</taxon>
        <taxon>Panicoideae</taxon>
        <taxon>Panicodae</taxon>
        <taxon>Paniceae</taxon>
        <taxon>Panicinae</taxon>
        <taxon>Panicum</taxon>
        <taxon>Panicum sect. Hiantes</taxon>
    </lineage>
</organism>
<comment type="subcellular location">
    <subcellularLocation>
        <location evidence="1">Membrane</location>
        <topology evidence="1">Multi-pass membrane protein</topology>
    </subcellularLocation>
</comment>
<feature type="transmembrane region" description="Helical" evidence="6">
    <location>
        <begin position="372"/>
        <end position="394"/>
    </location>
</feature>
<keyword evidence="3 6" id="KW-0812">Transmembrane</keyword>
<comment type="caution">
    <text evidence="7">The sequence shown here is derived from an EMBL/GenBank/DDBJ whole genome shotgun (WGS) entry which is preliminary data.</text>
</comment>
<accession>A0A8T0SN76</accession>
<dbReference type="Pfam" id="PF01554">
    <property type="entry name" value="MatE"/>
    <property type="match status" value="2"/>
</dbReference>
<comment type="similarity">
    <text evidence="2 6">Belongs to the multi antimicrobial extrusion (MATE) (TC 2.A.66.1) family.</text>
</comment>
<evidence type="ECO:0000313" key="8">
    <source>
        <dbReference type="Proteomes" id="UP000823388"/>
    </source>
</evidence>
<dbReference type="GO" id="GO:0042910">
    <property type="term" value="F:xenobiotic transmembrane transporter activity"/>
    <property type="evidence" value="ECO:0007669"/>
    <property type="project" value="InterPro"/>
</dbReference>
<dbReference type="CDD" id="cd13132">
    <property type="entry name" value="MATE_eukaryotic"/>
    <property type="match status" value="1"/>
</dbReference>
<dbReference type="InterPro" id="IPR002528">
    <property type="entry name" value="MATE_fam"/>
</dbReference>
<sequence>MAPAPAVSWRSSWSGECKNLWRVAGPVILASVFQLLIAFVTAAFVGHIGQVELAAVSIVNGVIEGLAFGLLLGMGSALETLCGQAVGAGQLQMLGIYMQRSWIICLATSLALLPLYLLASPALRLLRQSPAIAAASGRYARWCAPQLFAHAVNFPIQKFFQAQSRVWVMTAISGAVLAAHALLNWVVVARLGRGMVGAAVVGDVSWWLLNAAQFAYLVGGSFPEAWTGFSRKAFASLGGFVRLSIASAVMLCTVLTTHVCSVQPRDVVLYGSAHSGGCLKNPEIQVGAISICMNYQLWTLMVALGFNAAVSVRVSNELGANHPKAAKFSVVVATATSAAIGLVFTAVALAARKQMPRLFTGDGAVVKETAKLGYLLAATIFLNSIQPVLSGVAIGAGWQSLVAFVNIGCYYLVGLPLAAVFGFKLKLNATGIWVGVLIGTVLQTVILFVILFRTKWQKEAMLAEERIRVWGGNVELPRTQESRSTENIAAHV</sequence>
<evidence type="ECO:0000313" key="7">
    <source>
        <dbReference type="EMBL" id="KAG2600962.1"/>
    </source>
</evidence>
<feature type="transmembrane region" description="Helical" evidence="6">
    <location>
        <begin position="401"/>
        <end position="423"/>
    </location>
</feature>
<feature type="transmembrane region" description="Helical" evidence="6">
    <location>
        <begin position="295"/>
        <end position="316"/>
    </location>
</feature>
<protein>
    <recommendedName>
        <fullName evidence="6">Protein DETOXIFICATION</fullName>
    </recommendedName>
    <alternativeName>
        <fullName evidence="6">Multidrug and toxic compound extrusion protein</fullName>
    </alternativeName>
</protein>
<reference evidence="7" key="1">
    <citation type="submission" date="2020-05" db="EMBL/GenBank/DDBJ databases">
        <title>WGS assembly of Panicum virgatum.</title>
        <authorList>
            <person name="Lovell J.T."/>
            <person name="Jenkins J."/>
            <person name="Shu S."/>
            <person name="Juenger T.E."/>
            <person name="Schmutz J."/>
        </authorList>
    </citation>
    <scope>NUCLEOTIDE SEQUENCE</scope>
    <source>
        <strain evidence="7">AP13</strain>
    </source>
</reference>
<proteinExistence type="inferred from homology"/>
<feature type="transmembrane region" description="Helical" evidence="6">
    <location>
        <begin position="239"/>
        <end position="259"/>
    </location>
</feature>
<dbReference type="AlphaFoldDB" id="A0A8T0SN76"/>
<dbReference type="GO" id="GO:0016020">
    <property type="term" value="C:membrane"/>
    <property type="evidence" value="ECO:0007669"/>
    <property type="project" value="UniProtKB-SubCell"/>
</dbReference>
<dbReference type="NCBIfam" id="TIGR00797">
    <property type="entry name" value="matE"/>
    <property type="match status" value="1"/>
</dbReference>
<dbReference type="PANTHER" id="PTHR11206">
    <property type="entry name" value="MULTIDRUG RESISTANCE PROTEIN"/>
    <property type="match status" value="1"/>
</dbReference>
<keyword evidence="4 6" id="KW-1133">Transmembrane helix</keyword>
<feature type="transmembrane region" description="Helical" evidence="6">
    <location>
        <begin position="20"/>
        <end position="46"/>
    </location>
</feature>
<feature type="transmembrane region" description="Helical" evidence="6">
    <location>
        <begin position="429"/>
        <end position="452"/>
    </location>
</feature>